<sequence>MPPAARPPGQAADRRAFRRRALSRLLWPAGLALGLLSALAGAVLLPAGAVPLLLTAAWPRPHRAVLRALRAAAGALVDLDRRRLAYYYADPGAAALPEGGRAGAYLAARVPVGLLGGAVLFLLVWGAGTGLGVLALWLSGHRADGIAPSPAIVGYFAAVGVVLAYLVLQGIAGVVALERRLARRFLGPDPRELLERRVAELATSRADVVDDLTDERRRIERDLHDGVQQRLVALGMLLGRARRSPDPERADALYRRALEESERALRELKEVSWRVFPAALDHGGLNAALEALAERASVPVRIHSDVPDRPANRIDTVAYFVVSEAVTNAAKHASAALVTVHVTQRDGRVAVRVGDDGVGGADPAGGGLSGLARRVASVDGAFAVHSPPGGPTTVTAELPC</sequence>
<keyword evidence="9" id="KW-0812">Transmembrane</keyword>
<dbReference type="SUPFAM" id="SSF55874">
    <property type="entry name" value="ATPase domain of HSP90 chaperone/DNA topoisomerase II/histidine kinase"/>
    <property type="match status" value="1"/>
</dbReference>
<dbReference type="PANTHER" id="PTHR24421:SF10">
    <property type="entry name" value="NITRATE_NITRITE SENSOR PROTEIN NARQ"/>
    <property type="match status" value="1"/>
</dbReference>
<name>A0A2T0PTB5_9ACTN</name>
<evidence type="ECO:0000256" key="1">
    <source>
        <dbReference type="ARBA" id="ARBA00000085"/>
    </source>
</evidence>
<dbReference type="PANTHER" id="PTHR24421">
    <property type="entry name" value="NITRATE/NITRITE SENSOR PROTEIN NARX-RELATED"/>
    <property type="match status" value="1"/>
</dbReference>
<keyword evidence="9" id="KW-1133">Transmembrane helix</keyword>
<dbReference type="RefSeq" id="WP_245930521.1">
    <property type="nucleotide sequence ID" value="NZ_PVZC01000011.1"/>
</dbReference>
<feature type="domain" description="Signal transduction histidine kinase subgroup 3 dimerisation and phosphoacceptor" evidence="11">
    <location>
        <begin position="215"/>
        <end position="278"/>
    </location>
</feature>
<dbReference type="Pfam" id="PF02518">
    <property type="entry name" value="HATPase_c"/>
    <property type="match status" value="1"/>
</dbReference>
<evidence type="ECO:0000256" key="9">
    <source>
        <dbReference type="SAM" id="Phobius"/>
    </source>
</evidence>
<dbReference type="GO" id="GO:0016020">
    <property type="term" value="C:membrane"/>
    <property type="evidence" value="ECO:0007669"/>
    <property type="project" value="InterPro"/>
</dbReference>
<dbReference type="InterPro" id="IPR003594">
    <property type="entry name" value="HATPase_dom"/>
</dbReference>
<dbReference type="InterPro" id="IPR050482">
    <property type="entry name" value="Sensor_HK_TwoCompSys"/>
</dbReference>
<dbReference type="EC" id="2.7.13.3" evidence="2"/>
<evidence type="ECO:0000259" key="10">
    <source>
        <dbReference type="Pfam" id="PF02518"/>
    </source>
</evidence>
<feature type="transmembrane region" description="Helical" evidence="9">
    <location>
        <begin position="114"/>
        <end position="140"/>
    </location>
</feature>
<dbReference type="Gene3D" id="3.30.565.10">
    <property type="entry name" value="Histidine kinase-like ATPase, C-terminal domain"/>
    <property type="match status" value="1"/>
</dbReference>
<evidence type="ECO:0000256" key="6">
    <source>
        <dbReference type="ARBA" id="ARBA00022777"/>
    </source>
</evidence>
<evidence type="ECO:0000256" key="2">
    <source>
        <dbReference type="ARBA" id="ARBA00012438"/>
    </source>
</evidence>
<dbReference type="Pfam" id="PF07730">
    <property type="entry name" value="HisKA_3"/>
    <property type="match status" value="1"/>
</dbReference>
<keyword evidence="4" id="KW-0808">Transferase</keyword>
<dbReference type="InterPro" id="IPR011712">
    <property type="entry name" value="Sig_transdc_His_kin_sub3_dim/P"/>
</dbReference>
<evidence type="ECO:0000256" key="4">
    <source>
        <dbReference type="ARBA" id="ARBA00022679"/>
    </source>
</evidence>
<dbReference type="GO" id="GO:0046983">
    <property type="term" value="F:protein dimerization activity"/>
    <property type="evidence" value="ECO:0007669"/>
    <property type="project" value="InterPro"/>
</dbReference>
<keyword evidence="13" id="KW-1185">Reference proteome</keyword>
<feature type="transmembrane region" description="Helical" evidence="9">
    <location>
        <begin position="25"/>
        <end position="54"/>
    </location>
</feature>
<feature type="domain" description="Histidine kinase/HSP90-like ATPase" evidence="10">
    <location>
        <begin position="319"/>
        <end position="399"/>
    </location>
</feature>
<comment type="caution">
    <text evidence="12">The sequence shown here is derived from an EMBL/GenBank/DDBJ whole genome shotgun (WGS) entry which is preliminary data.</text>
</comment>
<keyword evidence="5" id="KW-0547">Nucleotide-binding</keyword>
<keyword evidence="9" id="KW-0472">Membrane</keyword>
<evidence type="ECO:0000259" key="11">
    <source>
        <dbReference type="Pfam" id="PF07730"/>
    </source>
</evidence>
<dbReference type="EMBL" id="PVZC01000011">
    <property type="protein sequence ID" value="PRX92144.1"/>
    <property type="molecule type" value="Genomic_DNA"/>
</dbReference>
<dbReference type="CDD" id="cd16917">
    <property type="entry name" value="HATPase_UhpB-NarQ-NarX-like"/>
    <property type="match status" value="1"/>
</dbReference>
<evidence type="ECO:0000256" key="7">
    <source>
        <dbReference type="ARBA" id="ARBA00022840"/>
    </source>
</evidence>
<keyword evidence="8" id="KW-0902">Two-component regulatory system</keyword>
<evidence type="ECO:0000313" key="13">
    <source>
        <dbReference type="Proteomes" id="UP000237846"/>
    </source>
</evidence>
<evidence type="ECO:0000256" key="3">
    <source>
        <dbReference type="ARBA" id="ARBA00022553"/>
    </source>
</evidence>
<evidence type="ECO:0000313" key="12">
    <source>
        <dbReference type="EMBL" id="PRX92144.1"/>
    </source>
</evidence>
<keyword evidence="3" id="KW-0597">Phosphoprotein</keyword>
<proteinExistence type="predicted"/>
<dbReference type="GO" id="GO:0000155">
    <property type="term" value="F:phosphorelay sensor kinase activity"/>
    <property type="evidence" value="ECO:0007669"/>
    <property type="project" value="InterPro"/>
</dbReference>
<comment type="catalytic activity">
    <reaction evidence="1">
        <text>ATP + protein L-histidine = ADP + protein N-phospho-L-histidine.</text>
        <dbReference type="EC" id="2.7.13.3"/>
    </reaction>
</comment>
<evidence type="ECO:0000256" key="8">
    <source>
        <dbReference type="ARBA" id="ARBA00023012"/>
    </source>
</evidence>
<protein>
    <recommendedName>
        <fullName evidence="2">histidine kinase</fullName>
        <ecNumber evidence="2">2.7.13.3</ecNumber>
    </recommendedName>
</protein>
<dbReference type="AlphaFoldDB" id="A0A2T0PTB5"/>
<reference evidence="12 13" key="1">
    <citation type="submission" date="2018-03" db="EMBL/GenBank/DDBJ databases">
        <title>Genomic Encyclopedia of Archaeal and Bacterial Type Strains, Phase II (KMG-II): from individual species to whole genera.</title>
        <authorList>
            <person name="Goeker M."/>
        </authorList>
    </citation>
    <scope>NUCLEOTIDE SEQUENCE [LARGE SCALE GENOMIC DNA]</scope>
    <source>
        <strain evidence="12 13">DSM 45601</strain>
    </source>
</reference>
<organism evidence="12 13">
    <name type="scientific">Allonocardiopsis opalescens</name>
    <dbReference type="NCBI Taxonomy" id="1144618"/>
    <lineage>
        <taxon>Bacteria</taxon>
        <taxon>Bacillati</taxon>
        <taxon>Actinomycetota</taxon>
        <taxon>Actinomycetes</taxon>
        <taxon>Streptosporangiales</taxon>
        <taxon>Allonocardiopsis</taxon>
    </lineage>
</organism>
<dbReference type="GO" id="GO:0005524">
    <property type="term" value="F:ATP binding"/>
    <property type="evidence" value="ECO:0007669"/>
    <property type="project" value="UniProtKB-KW"/>
</dbReference>
<gene>
    <name evidence="12" type="ORF">CLV72_11133</name>
</gene>
<keyword evidence="6 12" id="KW-0418">Kinase</keyword>
<keyword evidence="7" id="KW-0067">ATP-binding</keyword>
<accession>A0A2T0PTB5</accession>
<dbReference type="InterPro" id="IPR036890">
    <property type="entry name" value="HATPase_C_sf"/>
</dbReference>
<feature type="transmembrane region" description="Helical" evidence="9">
    <location>
        <begin position="152"/>
        <end position="177"/>
    </location>
</feature>
<dbReference type="Proteomes" id="UP000237846">
    <property type="component" value="Unassembled WGS sequence"/>
</dbReference>
<evidence type="ECO:0000256" key="5">
    <source>
        <dbReference type="ARBA" id="ARBA00022741"/>
    </source>
</evidence>
<dbReference type="Gene3D" id="1.20.5.1930">
    <property type="match status" value="1"/>
</dbReference>